<dbReference type="AlphaFoldDB" id="A0A8S1RP64"/>
<organism evidence="2 3">
    <name type="scientific">Paramecium sonneborni</name>
    <dbReference type="NCBI Taxonomy" id="65129"/>
    <lineage>
        <taxon>Eukaryota</taxon>
        <taxon>Sar</taxon>
        <taxon>Alveolata</taxon>
        <taxon>Ciliophora</taxon>
        <taxon>Intramacronucleata</taxon>
        <taxon>Oligohymenophorea</taxon>
        <taxon>Peniculida</taxon>
        <taxon>Parameciidae</taxon>
        <taxon>Paramecium</taxon>
    </lineage>
</organism>
<protein>
    <submittedName>
        <fullName evidence="2">Uncharacterized protein</fullName>
    </submittedName>
</protein>
<feature type="region of interest" description="Disordered" evidence="1">
    <location>
        <begin position="630"/>
        <end position="675"/>
    </location>
</feature>
<evidence type="ECO:0000313" key="2">
    <source>
        <dbReference type="EMBL" id="CAD8129132.1"/>
    </source>
</evidence>
<evidence type="ECO:0000256" key="1">
    <source>
        <dbReference type="SAM" id="MobiDB-lite"/>
    </source>
</evidence>
<sequence>MLQIKISGLPQNPQLINQIEYFLVDSNTLIRNGYYRKCVLHLDGQYKKLLPIESPLLLRIKVLRRLCYCTLMFFKVKIIKGEINQGKNQFILQLYLRDYHDNISLLKIQYKKKFYTQEMISLMMKAILFRSQYYQKNQLVSRGLLYFHRINCTIIEQALMDKITFFLCLSGYGSQIQFNCWKQLLLIVNFQVTLKYYLKSLDLYQKNFIIIYKEITLTSLEEIKMTLNYYVINKKNKQTKEIILSLFLIALVYEQLNDFLKYQETIKIMNWVDSNYQPENSIGKLYFQQFFDNSEYIEYIEYALEKAEIFKVLKQALPEEEKSKIPEDEDQLNYYTNMLYEFSEFPKIRRQYYYYDKSQLPFTQELIESETQLEKSQALKINARVQMLYKQQPNENESTTMYRSALMKTKYSDNGLSTRFQTESEGFSQLQSKFHNEENKKNNLIKKILLSKLIMEMQLKNQLNYKNQKIQAEQHNQDLFQQQVDTISFDKILKIQKMFGCIGFRKEPFEHETRLSRKRLKKQQGKSINQLQQLLSIQLQIKAKTEQTQCLEQYNNQRKVNFSSAPNIFQKVHNTHRETKTTVKAQEKSVITNKEFSKEMNSNHKTQDEDQLIREIDIKTKETIKQLMDEKESLIQSKPFSTRRSSQTNTINPNNRSNQSFKKSQSSQKQSQSKKNDNYFINNQSQTNQQDGFTYNSNIC</sequence>
<name>A0A8S1RP64_9CILI</name>
<gene>
    <name evidence="2" type="ORF">PSON_ATCC_30995.1.T2080009</name>
</gene>
<feature type="compositionally biased region" description="Low complexity" evidence="1">
    <location>
        <begin position="654"/>
        <end position="673"/>
    </location>
</feature>
<comment type="caution">
    <text evidence="2">The sequence shown here is derived from an EMBL/GenBank/DDBJ whole genome shotgun (WGS) entry which is preliminary data.</text>
</comment>
<reference evidence="2" key="1">
    <citation type="submission" date="2021-01" db="EMBL/GenBank/DDBJ databases">
        <authorList>
            <consortium name="Genoscope - CEA"/>
            <person name="William W."/>
        </authorList>
    </citation>
    <scope>NUCLEOTIDE SEQUENCE</scope>
</reference>
<evidence type="ECO:0000313" key="3">
    <source>
        <dbReference type="Proteomes" id="UP000692954"/>
    </source>
</evidence>
<accession>A0A8S1RP64</accession>
<dbReference type="Proteomes" id="UP000692954">
    <property type="component" value="Unassembled WGS sequence"/>
</dbReference>
<proteinExistence type="predicted"/>
<dbReference type="EMBL" id="CAJJDN010000208">
    <property type="protein sequence ID" value="CAD8129132.1"/>
    <property type="molecule type" value="Genomic_DNA"/>
</dbReference>
<keyword evidence="3" id="KW-1185">Reference proteome</keyword>
<feature type="compositionally biased region" description="Polar residues" evidence="1">
    <location>
        <begin position="634"/>
        <end position="653"/>
    </location>
</feature>